<dbReference type="InterPro" id="IPR002698">
    <property type="entry name" value="FTHF_cligase"/>
</dbReference>
<evidence type="ECO:0000256" key="4">
    <source>
        <dbReference type="RuleBase" id="RU361279"/>
    </source>
</evidence>
<evidence type="ECO:0000256" key="2">
    <source>
        <dbReference type="ARBA" id="ARBA00022741"/>
    </source>
</evidence>
<keyword evidence="5" id="KW-0436">Ligase</keyword>
<protein>
    <recommendedName>
        <fullName evidence="4">5-formyltetrahydrofolate cyclo-ligase</fullName>
        <ecNumber evidence="4">6.3.3.2</ecNumber>
    </recommendedName>
</protein>
<comment type="cofactor">
    <cofactor evidence="4">
        <name>Mg(2+)</name>
        <dbReference type="ChEBI" id="CHEBI:18420"/>
    </cofactor>
</comment>
<evidence type="ECO:0000256" key="3">
    <source>
        <dbReference type="ARBA" id="ARBA00022840"/>
    </source>
</evidence>
<keyword evidence="6" id="KW-1185">Reference proteome</keyword>
<evidence type="ECO:0000313" key="6">
    <source>
        <dbReference type="Proteomes" id="UP001597541"/>
    </source>
</evidence>
<proteinExistence type="inferred from homology"/>
<dbReference type="PANTHER" id="PTHR23407:SF1">
    <property type="entry name" value="5-FORMYLTETRAHYDROFOLATE CYCLO-LIGASE"/>
    <property type="match status" value="1"/>
</dbReference>
<accession>A0ABW5PH13</accession>
<reference evidence="6" key="1">
    <citation type="journal article" date="2019" name="Int. J. Syst. Evol. Microbiol.">
        <title>The Global Catalogue of Microorganisms (GCM) 10K type strain sequencing project: providing services to taxonomists for standard genome sequencing and annotation.</title>
        <authorList>
            <consortium name="The Broad Institute Genomics Platform"/>
            <consortium name="The Broad Institute Genome Sequencing Center for Infectious Disease"/>
            <person name="Wu L."/>
            <person name="Ma J."/>
        </authorList>
    </citation>
    <scope>NUCLEOTIDE SEQUENCE [LARGE SCALE GENOMIC DNA]</scope>
    <source>
        <strain evidence="6">KCTC 3950</strain>
    </source>
</reference>
<comment type="catalytic activity">
    <reaction evidence="4">
        <text>(6S)-5-formyl-5,6,7,8-tetrahydrofolate + ATP = (6R)-5,10-methenyltetrahydrofolate + ADP + phosphate</text>
        <dbReference type="Rhea" id="RHEA:10488"/>
        <dbReference type="ChEBI" id="CHEBI:30616"/>
        <dbReference type="ChEBI" id="CHEBI:43474"/>
        <dbReference type="ChEBI" id="CHEBI:57455"/>
        <dbReference type="ChEBI" id="CHEBI:57457"/>
        <dbReference type="ChEBI" id="CHEBI:456216"/>
        <dbReference type="EC" id="6.3.3.2"/>
    </reaction>
</comment>
<dbReference type="RefSeq" id="WP_377604487.1">
    <property type="nucleotide sequence ID" value="NZ_JBHUME010000010.1"/>
</dbReference>
<keyword evidence="4" id="KW-0479">Metal-binding</keyword>
<dbReference type="SUPFAM" id="SSF100950">
    <property type="entry name" value="NagB/RpiA/CoA transferase-like"/>
    <property type="match status" value="1"/>
</dbReference>
<dbReference type="PANTHER" id="PTHR23407">
    <property type="entry name" value="ATPASE INHIBITOR/5-FORMYLTETRAHYDROFOLATE CYCLO-LIGASE"/>
    <property type="match status" value="1"/>
</dbReference>
<dbReference type="NCBIfam" id="TIGR02727">
    <property type="entry name" value="MTHFS_bact"/>
    <property type="match status" value="1"/>
</dbReference>
<dbReference type="PIRSF" id="PIRSF006806">
    <property type="entry name" value="FTHF_cligase"/>
    <property type="match status" value="1"/>
</dbReference>
<organism evidence="5 6">
    <name type="scientific">Paenibacillus gansuensis</name>
    <dbReference type="NCBI Taxonomy" id="306542"/>
    <lineage>
        <taxon>Bacteria</taxon>
        <taxon>Bacillati</taxon>
        <taxon>Bacillota</taxon>
        <taxon>Bacilli</taxon>
        <taxon>Bacillales</taxon>
        <taxon>Paenibacillaceae</taxon>
        <taxon>Paenibacillus</taxon>
    </lineage>
</organism>
<keyword evidence="3 4" id="KW-0067">ATP-binding</keyword>
<dbReference type="GO" id="GO:0030272">
    <property type="term" value="F:5-formyltetrahydrofolate cyclo-ligase activity"/>
    <property type="evidence" value="ECO:0007669"/>
    <property type="project" value="UniProtKB-EC"/>
</dbReference>
<dbReference type="Gene3D" id="3.40.50.10420">
    <property type="entry name" value="NagB/RpiA/CoA transferase-like"/>
    <property type="match status" value="1"/>
</dbReference>
<dbReference type="EC" id="6.3.3.2" evidence="4"/>
<dbReference type="InterPro" id="IPR037171">
    <property type="entry name" value="NagB/RpiA_transferase-like"/>
</dbReference>
<dbReference type="EMBL" id="JBHUME010000010">
    <property type="protein sequence ID" value="MFD2614041.1"/>
    <property type="molecule type" value="Genomic_DNA"/>
</dbReference>
<evidence type="ECO:0000256" key="1">
    <source>
        <dbReference type="ARBA" id="ARBA00010638"/>
    </source>
</evidence>
<gene>
    <name evidence="5" type="ORF">ACFSUF_16670</name>
</gene>
<comment type="caution">
    <text evidence="5">The sequence shown here is derived from an EMBL/GenBank/DDBJ whole genome shotgun (WGS) entry which is preliminary data.</text>
</comment>
<keyword evidence="2 4" id="KW-0547">Nucleotide-binding</keyword>
<dbReference type="Proteomes" id="UP001597541">
    <property type="component" value="Unassembled WGS sequence"/>
</dbReference>
<keyword evidence="4" id="KW-0460">Magnesium</keyword>
<sequence>MSDWTIDELKKITRTRIRTLRASMTAEEHASKSEEICLRVIRDVVSIMKPGSTLFTFMPMPGEADVTGILEHCWSNGIPAAVPKVEPSTRDMTFHYINSYDDVQKGRYGIREPLPSTRLAEPLSAGLLLVPGLAFDAAGRRLGMGGGYYDRFMEKVKASGLLFPVAAPAYELQLVEKVPFEAHDLVVNMVITERKSYHFHNFSTPG</sequence>
<dbReference type="InterPro" id="IPR024185">
    <property type="entry name" value="FTHF_cligase-like_sf"/>
</dbReference>
<name>A0ABW5PH13_9BACL</name>
<evidence type="ECO:0000313" key="5">
    <source>
        <dbReference type="EMBL" id="MFD2614041.1"/>
    </source>
</evidence>
<dbReference type="Pfam" id="PF01812">
    <property type="entry name" value="5-FTHF_cyc-lig"/>
    <property type="match status" value="1"/>
</dbReference>
<comment type="similarity">
    <text evidence="1 4">Belongs to the 5-formyltetrahydrofolate cyclo-ligase family.</text>
</comment>